<dbReference type="InterPro" id="IPR022953">
    <property type="entry name" value="ATP_PFK"/>
</dbReference>
<evidence type="ECO:0000256" key="2">
    <source>
        <dbReference type="ARBA" id="ARBA00002659"/>
    </source>
</evidence>
<keyword evidence="6 15" id="KW-0021">Allosteric enzyme</keyword>
<dbReference type="GO" id="GO:0046872">
    <property type="term" value="F:metal ion binding"/>
    <property type="evidence" value="ECO:0007669"/>
    <property type="project" value="UniProtKB-KW"/>
</dbReference>
<dbReference type="InterPro" id="IPR012003">
    <property type="entry name" value="ATP_PFK_prok-type"/>
</dbReference>
<evidence type="ECO:0000256" key="13">
    <source>
        <dbReference type="ARBA" id="ARBA00023152"/>
    </source>
</evidence>
<comment type="caution">
    <text evidence="15">Lacks conserved residue(s) required for the propagation of feature annotation.</text>
</comment>
<feature type="binding site" description="in other chain" evidence="15">
    <location>
        <position position="223"/>
    </location>
    <ligand>
        <name>substrate</name>
        <note>ligand shared between dimeric partners</note>
    </ligand>
</feature>
<dbReference type="SUPFAM" id="SSF53784">
    <property type="entry name" value="Phosphofructokinase"/>
    <property type="match status" value="1"/>
</dbReference>
<dbReference type="GO" id="GO:0030388">
    <property type="term" value="P:fructose 1,6-bisphosphate metabolic process"/>
    <property type="evidence" value="ECO:0007669"/>
    <property type="project" value="TreeGrafter"/>
</dbReference>
<comment type="activity regulation">
    <text evidence="15">Allosterically activated by ADP and other diphosphonucleosides, and allosterically inhibited by phosphoenolpyruvate.</text>
</comment>
<dbReference type="GO" id="GO:0005524">
    <property type="term" value="F:ATP binding"/>
    <property type="evidence" value="ECO:0007669"/>
    <property type="project" value="UniProtKB-UniRule"/>
</dbReference>
<evidence type="ECO:0000256" key="5">
    <source>
        <dbReference type="ARBA" id="ARBA00022490"/>
    </source>
</evidence>
<evidence type="ECO:0000256" key="3">
    <source>
        <dbReference type="ARBA" id="ARBA00004496"/>
    </source>
</evidence>
<evidence type="ECO:0000256" key="14">
    <source>
        <dbReference type="ARBA" id="ARBA00048070"/>
    </source>
</evidence>
<feature type="binding site" evidence="15">
    <location>
        <begin position="72"/>
        <end position="73"/>
    </location>
    <ligand>
        <name>ATP</name>
        <dbReference type="ChEBI" id="CHEBI:30616"/>
    </ligand>
</feature>
<feature type="binding site" evidence="15">
    <location>
        <position position="163"/>
    </location>
    <ligand>
        <name>substrate</name>
        <note>ligand shared between dimeric partners</note>
    </ligand>
</feature>
<evidence type="ECO:0000256" key="6">
    <source>
        <dbReference type="ARBA" id="ARBA00022533"/>
    </source>
</evidence>
<comment type="cofactor">
    <cofactor evidence="1 15">
        <name>Mg(2+)</name>
        <dbReference type="ChEBI" id="CHEBI:18420"/>
    </cofactor>
</comment>
<dbReference type="PRINTS" id="PR00476">
    <property type="entry name" value="PHFRCTKINASE"/>
</dbReference>
<dbReference type="AlphaFoldDB" id="A0A424YIC7"/>
<comment type="subunit">
    <text evidence="15">Homotetramer.</text>
</comment>
<dbReference type="GO" id="GO:0006002">
    <property type="term" value="P:fructose 6-phosphate metabolic process"/>
    <property type="evidence" value="ECO:0007669"/>
    <property type="project" value="UniProtKB-UniRule"/>
</dbReference>
<dbReference type="GO" id="GO:0048029">
    <property type="term" value="F:monosaccharide binding"/>
    <property type="evidence" value="ECO:0007669"/>
    <property type="project" value="TreeGrafter"/>
</dbReference>
<feature type="binding site" evidence="15">
    <location>
        <position position="103"/>
    </location>
    <ligand>
        <name>Mg(2+)</name>
        <dbReference type="ChEBI" id="CHEBI:18420"/>
        <note>catalytic</note>
    </ligand>
</feature>
<evidence type="ECO:0000256" key="11">
    <source>
        <dbReference type="ARBA" id="ARBA00022840"/>
    </source>
</evidence>
<dbReference type="UniPathway" id="UPA00109">
    <property type="reaction ID" value="UER00182"/>
</dbReference>
<dbReference type="Gene3D" id="3.40.50.460">
    <property type="entry name" value="Phosphofructokinase domain"/>
    <property type="match status" value="1"/>
</dbReference>
<feature type="binding site" description="in other chain" evidence="15">
    <location>
        <begin position="126"/>
        <end position="128"/>
    </location>
    <ligand>
        <name>substrate</name>
        <note>ligand shared between dimeric partners</note>
    </ligand>
</feature>
<dbReference type="GO" id="GO:0016208">
    <property type="term" value="F:AMP binding"/>
    <property type="evidence" value="ECO:0007669"/>
    <property type="project" value="TreeGrafter"/>
</dbReference>
<feature type="binding site" description="in other chain" evidence="15">
    <location>
        <begin position="214"/>
        <end position="216"/>
    </location>
    <ligand>
        <name>ADP</name>
        <dbReference type="ChEBI" id="CHEBI:456216"/>
        <note>allosteric activator; ligand shared between dimeric partners</note>
    </ligand>
</feature>
<feature type="binding site" description="in other chain" evidence="15">
    <location>
        <position position="155"/>
    </location>
    <ligand>
        <name>ADP</name>
        <dbReference type="ChEBI" id="CHEBI:456216"/>
        <note>allosteric activator; ligand shared between dimeric partners</note>
    </ligand>
</feature>
<gene>
    <name evidence="15 17" type="primary">pfkA</name>
    <name evidence="17" type="ORF">D5R97_01010</name>
</gene>
<feature type="domain" description="Phosphofructokinase" evidence="16">
    <location>
        <begin position="3"/>
        <end position="276"/>
    </location>
</feature>
<comment type="catalytic activity">
    <reaction evidence="14 15">
        <text>beta-D-fructose 6-phosphate + ATP = beta-D-fructose 1,6-bisphosphate + ADP + H(+)</text>
        <dbReference type="Rhea" id="RHEA:16109"/>
        <dbReference type="ChEBI" id="CHEBI:15378"/>
        <dbReference type="ChEBI" id="CHEBI:30616"/>
        <dbReference type="ChEBI" id="CHEBI:32966"/>
        <dbReference type="ChEBI" id="CHEBI:57634"/>
        <dbReference type="ChEBI" id="CHEBI:456216"/>
        <dbReference type="EC" id="2.7.1.11"/>
    </reaction>
</comment>
<dbReference type="EMBL" id="QZAA01000038">
    <property type="protein sequence ID" value="RQD78078.1"/>
    <property type="molecule type" value="Genomic_DNA"/>
</dbReference>
<feature type="binding site" description="in other chain" evidence="15">
    <location>
        <begin position="170"/>
        <end position="172"/>
    </location>
    <ligand>
        <name>substrate</name>
        <note>ligand shared between dimeric partners</note>
    </ligand>
</feature>
<comment type="pathway">
    <text evidence="4 15">Carbohydrate degradation; glycolysis; D-glyceraldehyde 3-phosphate and glycerone phosphate from D-glucose: step 3/4.</text>
</comment>
<keyword evidence="7 15" id="KW-0808">Transferase</keyword>
<dbReference type="GO" id="GO:0070095">
    <property type="term" value="F:fructose-6-phosphate binding"/>
    <property type="evidence" value="ECO:0007669"/>
    <property type="project" value="TreeGrafter"/>
</dbReference>
<evidence type="ECO:0000313" key="17">
    <source>
        <dbReference type="EMBL" id="RQD78078.1"/>
    </source>
</evidence>
<feature type="active site" description="Proton acceptor" evidence="15">
    <location>
        <position position="128"/>
    </location>
</feature>
<keyword evidence="8 15" id="KW-0479">Metal-binding</keyword>
<dbReference type="NCBIfam" id="TIGR02482">
    <property type="entry name" value="PFKA_ATP"/>
    <property type="match status" value="1"/>
</dbReference>
<dbReference type="PIRSF" id="PIRSF000532">
    <property type="entry name" value="ATP_PFK_prok"/>
    <property type="match status" value="1"/>
</dbReference>
<feature type="binding site" evidence="15">
    <location>
        <position position="11"/>
    </location>
    <ligand>
        <name>ATP</name>
        <dbReference type="ChEBI" id="CHEBI:30616"/>
    </ligand>
</feature>
<keyword evidence="9 15" id="KW-0547">Nucleotide-binding</keyword>
<dbReference type="Proteomes" id="UP000285138">
    <property type="component" value="Unassembled WGS sequence"/>
</dbReference>
<feature type="binding site" description="in other chain" evidence="15">
    <location>
        <begin position="250"/>
        <end position="253"/>
    </location>
    <ligand>
        <name>substrate</name>
        <note>ligand shared between dimeric partners</note>
    </ligand>
</feature>
<keyword evidence="10 15" id="KW-0418">Kinase</keyword>
<evidence type="ECO:0000313" key="18">
    <source>
        <dbReference type="Proteomes" id="UP000285138"/>
    </source>
</evidence>
<evidence type="ECO:0000256" key="9">
    <source>
        <dbReference type="ARBA" id="ARBA00022741"/>
    </source>
</evidence>
<dbReference type="PANTHER" id="PTHR13697:SF4">
    <property type="entry name" value="ATP-DEPENDENT 6-PHOSPHOFRUCTOKINASE"/>
    <property type="match status" value="1"/>
</dbReference>
<dbReference type="Gene3D" id="3.40.50.450">
    <property type="match status" value="1"/>
</dbReference>
<dbReference type="HAMAP" id="MF_00339">
    <property type="entry name" value="Phosphofructokinase_I_B1"/>
    <property type="match status" value="1"/>
</dbReference>
<dbReference type="InterPro" id="IPR015912">
    <property type="entry name" value="Phosphofructokinase_CS"/>
</dbReference>
<evidence type="ECO:0000256" key="4">
    <source>
        <dbReference type="ARBA" id="ARBA00004679"/>
    </source>
</evidence>
<keyword evidence="13 15" id="KW-0324">Glycolysis</keyword>
<reference evidence="17 18" key="1">
    <citation type="submission" date="2018-08" db="EMBL/GenBank/DDBJ databases">
        <title>The metabolism and importance of syntrophic acetate oxidation coupled to methane or sulfide production in haloalkaline environments.</title>
        <authorList>
            <person name="Timmers P.H.A."/>
            <person name="Vavourakis C.D."/>
            <person name="Sorokin D.Y."/>
            <person name="Sinninghe Damste J.S."/>
            <person name="Muyzer G."/>
            <person name="Stams A.J.M."/>
            <person name="Plugge C.M."/>
        </authorList>
    </citation>
    <scope>NUCLEOTIDE SEQUENCE [LARGE SCALE GENOMIC DNA]</scope>
    <source>
        <strain evidence="17">MSAO_Bac1</strain>
    </source>
</reference>
<name>A0A424YIC7_9FIRM</name>
<evidence type="ECO:0000256" key="7">
    <source>
        <dbReference type="ARBA" id="ARBA00022679"/>
    </source>
</evidence>
<organism evidence="17 18">
    <name type="scientific">Candidatus Syntrophonatronum acetioxidans</name>
    <dbReference type="NCBI Taxonomy" id="1795816"/>
    <lineage>
        <taxon>Bacteria</taxon>
        <taxon>Bacillati</taxon>
        <taxon>Bacillota</taxon>
        <taxon>Clostridia</taxon>
        <taxon>Eubacteriales</taxon>
        <taxon>Syntrophomonadaceae</taxon>
        <taxon>Candidatus Syntrophonatronum</taxon>
    </lineage>
</organism>
<keyword evidence="5 15" id="KW-0963">Cytoplasm</keyword>
<dbReference type="EC" id="2.7.1.11" evidence="15"/>
<dbReference type="InterPro" id="IPR012828">
    <property type="entry name" value="PFKA_ATP_prok"/>
</dbReference>
<dbReference type="GO" id="GO:0003872">
    <property type="term" value="F:6-phosphofructokinase activity"/>
    <property type="evidence" value="ECO:0007669"/>
    <property type="project" value="UniProtKB-UniRule"/>
</dbReference>
<feature type="binding site" evidence="15">
    <location>
        <begin position="21"/>
        <end position="25"/>
    </location>
    <ligand>
        <name>ADP</name>
        <dbReference type="ChEBI" id="CHEBI:456216"/>
        <note>allosteric activator; ligand shared between dimeric partners</note>
    </ligand>
</feature>
<evidence type="ECO:0000256" key="1">
    <source>
        <dbReference type="ARBA" id="ARBA00001946"/>
    </source>
</evidence>
<feature type="binding site" evidence="15">
    <location>
        <begin position="102"/>
        <end position="105"/>
    </location>
    <ligand>
        <name>ATP</name>
        <dbReference type="ChEBI" id="CHEBI:30616"/>
    </ligand>
</feature>
<proteinExistence type="inferred from homology"/>
<dbReference type="PROSITE" id="PS00433">
    <property type="entry name" value="PHOSPHOFRUCTOKINASE"/>
    <property type="match status" value="1"/>
</dbReference>
<dbReference type="FunFam" id="3.40.50.460:FF:000002">
    <property type="entry name" value="ATP-dependent 6-phosphofructokinase"/>
    <property type="match status" value="1"/>
</dbReference>
<dbReference type="InterPro" id="IPR035966">
    <property type="entry name" value="PKF_sf"/>
</dbReference>
<dbReference type="GO" id="GO:0005945">
    <property type="term" value="C:6-phosphofructokinase complex"/>
    <property type="evidence" value="ECO:0007669"/>
    <property type="project" value="TreeGrafter"/>
</dbReference>
<comment type="caution">
    <text evidence="17">The sequence shown here is derived from an EMBL/GenBank/DDBJ whole genome shotgun (WGS) entry which is preliminary data.</text>
</comment>
<dbReference type="PANTHER" id="PTHR13697">
    <property type="entry name" value="PHOSPHOFRUCTOKINASE"/>
    <property type="match status" value="1"/>
</dbReference>
<accession>A0A424YIC7</accession>
<evidence type="ECO:0000256" key="10">
    <source>
        <dbReference type="ARBA" id="ARBA00022777"/>
    </source>
</evidence>
<sequence>MYRVGVLTSGGDAPGMNAAVRAIVRKGIYHGLEVYGIKRGFHGLINGEFEKMELGSVADIIQRGGTRLLTARCPEFVTRAGQQKAVNMIKEYKLDGLIVIGGDGSFRGAMALGDTGVVQTIGIPGSIDNDIAYTDVCIGFDTAMNTVTDAINKLRDTATSHERIFVVEVMGREAGFLALYAGLAGGAESILIPEIDFDIDEVCGRIMKGHDRGKLHSIILVAEGAASGIAIGEAIKKQTDMDTRITILGHLQRGGTPTAFDRNIASRMGAKAIDLLMEGKSNLMVGLIAGDIKPTEFSTALSQKRALDDSIYELARILAT</sequence>
<dbReference type="FunFam" id="3.40.50.450:FF:000001">
    <property type="entry name" value="ATP-dependent 6-phosphofructokinase"/>
    <property type="match status" value="1"/>
</dbReference>
<protein>
    <recommendedName>
        <fullName evidence="15">ATP-dependent 6-phosphofructokinase</fullName>
        <shortName evidence="15">ATP-PFK</shortName>
        <shortName evidence="15">Phosphofructokinase</shortName>
        <ecNumber evidence="15">2.7.1.11</ecNumber>
    </recommendedName>
    <alternativeName>
        <fullName evidence="15">Phosphohexokinase</fullName>
    </alternativeName>
</protein>
<evidence type="ECO:0000259" key="16">
    <source>
        <dbReference type="Pfam" id="PF00365"/>
    </source>
</evidence>
<evidence type="ECO:0000256" key="8">
    <source>
        <dbReference type="ARBA" id="ARBA00022723"/>
    </source>
</evidence>
<feature type="binding site" description="in other chain" evidence="15">
    <location>
        <begin position="186"/>
        <end position="188"/>
    </location>
    <ligand>
        <name>ADP</name>
        <dbReference type="ChEBI" id="CHEBI:456216"/>
        <note>allosteric activator; ligand shared between dimeric partners</note>
    </ligand>
</feature>
<comment type="function">
    <text evidence="2 15">Catalyzes the phosphorylation of D-fructose 6-phosphate to fructose 1,6-bisphosphate by ATP, the first committing step of glycolysis.</text>
</comment>
<evidence type="ECO:0000256" key="12">
    <source>
        <dbReference type="ARBA" id="ARBA00022842"/>
    </source>
</evidence>
<feature type="binding site" evidence="15">
    <location>
        <position position="244"/>
    </location>
    <ligand>
        <name>substrate</name>
        <note>ligand shared between dimeric partners</note>
    </ligand>
</feature>
<dbReference type="GO" id="GO:0061621">
    <property type="term" value="P:canonical glycolysis"/>
    <property type="evidence" value="ECO:0007669"/>
    <property type="project" value="TreeGrafter"/>
</dbReference>
<dbReference type="Pfam" id="PF00365">
    <property type="entry name" value="PFK"/>
    <property type="match status" value="1"/>
</dbReference>
<evidence type="ECO:0000256" key="15">
    <source>
        <dbReference type="HAMAP-Rule" id="MF_00339"/>
    </source>
</evidence>
<keyword evidence="11 15" id="KW-0067">ATP-binding</keyword>
<dbReference type="GO" id="GO:0042802">
    <property type="term" value="F:identical protein binding"/>
    <property type="evidence" value="ECO:0007669"/>
    <property type="project" value="TreeGrafter"/>
</dbReference>
<dbReference type="InterPro" id="IPR000023">
    <property type="entry name" value="Phosphofructokinase_dom"/>
</dbReference>
<dbReference type="NCBIfam" id="NF002872">
    <property type="entry name" value="PRK03202.1"/>
    <property type="match status" value="1"/>
</dbReference>
<feature type="binding site" description="in other chain" evidence="15">
    <location>
        <position position="212"/>
    </location>
    <ligand>
        <name>ADP</name>
        <dbReference type="ChEBI" id="CHEBI:456216"/>
        <note>allosteric activator; ligand shared between dimeric partners</note>
    </ligand>
</feature>
<comment type="subcellular location">
    <subcellularLocation>
        <location evidence="3 15">Cytoplasm</location>
    </subcellularLocation>
</comment>
<keyword evidence="12 15" id="KW-0460">Magnesium</keyword>
<comment type="similarity">
    <text evidence="15">Belongs to the phosphofructokinase type A (PFKA) family. ATP-dependent PFK group I subfamily. Prokaryotic clade 'B1' sub-subfamily.</text>
</comment>